<reference evidence="1" key="1">
    <citation type="submission" date="2023-06" db="EMBL/GenBank/DDBJ databases">
        <title>Genome-scale phylogeny and comparative genomics of the fungal order Sordariales.</title>
        <authorList>
            <consortium name="Lawrence Berkeley National Laboratory"/>
            <person name="Hensen N."/>
            <person name="Bonometti L."/>
            <person name="Westerberg I."/>
            <person name="Brannstrom I.O."/>
            <person name="Guillou S."/>
            <person name="Cros-Aarteil S."/>
            <person name="Calhoun S."/>
            <person name="Haridas S."/>
            <person name="Kuo A."/>
            <person name="Mondo S."/>
            <person name="Pangilinan J."/>
            <person name="Riley R."/>
            <person name="LaButti K."/>
            <person name="Andreopoulos B."/>
            <person name="Lipzen A."/>
            <person name="Chen C."/>
            <person name="Yanf M."/>
            <person name="Daum C."/>
            <person name="Ng V."/>
            <person name="Clum A."/>
            <person name="Steindorff A."/>
            <person name="Ohm R."/>
            <person name="Martin F."/>
            <person name="Silar P."/>
            <person name="Natvig D."/>
            <person name="Lalanne C."/>
            <person name="Gautier V."/>
            <person name="Ament-velasquez S.L."/>
            <person name="Kruys A."/>
            <person name="Hutchinson M.I."/>
            <person name="Powell A.J."/>
            <person name="Barry K."/>
            <person name="Miller A.N."/>
            <person name="Grigoriev I.V."/>
            <person name="Debuchy R."/>
            <person name="Gladieux P."/>
            <person name="Thoren M.H."/>
            <person name="Johannesson H."/>
        </authorList>
    </citation>
    <scope>NUCLEOTIDE SEQUENCE</scope>
    <source>
        <strain evidence="1">SMH3187-1</strain>
    </source>
</reference>
<comment type="caution">
    <text evidence="1">The sequence shown here is derived from an EMBL/GenBank/DDBJ whole genome shotgun (WGS) entry which is preliminary data.</text>
</comment>
<organism evidence="1 2">
    <name type="scientific">Schizothecium vesticola</name>
    <dbReference type="NCBI Taxonomy" id="314040"/>
    <lineage>
        <taxon>Eukaryota</taxon>
        <taxon>Fungi</taxon>
        <taxon>Dikarya</taxon>
        <taxon>Ascomycota</taxon>
        <taxon>Pezizomycotina</taxon>
        <taxon>Sordariomycetes</taxon>
        <taxon>Sordariomycetidae</taxon>
        <taxon>Sordariales</taxon>
        <taxon>Schizotheciaceae</taxon>
        <taxon>Schizothecium</taxon>
    </lineage>
</organism>
<dbReference type="AlphaFoldDB" id="A0AA40F1A7"/>
<accession>A0AA40F1A7</accession>
<gene>
    <name evidence="1" type="ORF">B0T18DRAFT_103855</name>
</gene>
<keyword evidence="2" id="KW-1185">Reference proteome</keyword>
<name>A0AA40F1A7_9PEZI</name>
<proteinExistence type="predicted"/>
<protein>
    <submittedName>
        <fullName evidence="1">Uncharacterized protein</fullName>
    </submittedName>
</protein>
<dbReference type="EMBL" id="JAUKUD010000003">
    <property type="protein sequence ID" value="KAK0749367.1"/>
    <property type="molecule type" value="Genomic_DNA"/>
</dbReference>
<evidence type="ECO:0000313" key="1">
    <source>
        <dbReference type="EMBL" id="KAK0749367.1"/>
    </source>
</evidence>
<dbReference type="Proteomes" id="UP001172155">
    <property type="component" value="Unassembled WGS sequence"/>
</dbReference>
<sequence length="98" mass="11306">MPHRAYSRKQTRHQLASIFLSYRHSRQCRPPACLPCHHSDICSQSWPIRHLPKLRSHLIIVSHHRRFTRPYQVGDLQASALGDGGGGTSMLLVDTWRK</sequence>
<evidence type="ECO:0000313" key="2">
    <source>
        <dbReference type="Proteomes" id="UP001172155"/>
    </source>
</evidence>